<keyword evidence="5" id="KW-1185">Reference proteome</keyword>
<dbReference type="Gene3D" id="3.40.630.30">
    <property type="match status" value="1"/>
</dbReference>
<evidence type="ECO:0000259" key="3">
    <source>
        <dbReference type="PROSITE" id="PS51186"/>
    </source>
</evidence>
<dbReference type="GO" id="GO:0016787">
    <property type="term" value="F:hydrolase activity"/>
    <property type="evidence" value="ECO:0007669"/>
    <property type="project" value="UniProtKB-KW"/>
</dbReference>
<dbReference type="CDD" id="cd04301">
    <property type="entry name" value="NAT_SF"/>
    <property type="match status" value="1"/>
</dbReference>
<protein>
    <submittedName>
        <fullName evidence="4">Predicted amidohydrolase</fullName>
    </submittedName>
</protein>
<dbReference type="GO" id="GO:0016747">
    <property type="term" value="F:acyltransferase activity, transferring groups other than amino-acyl groups"/>
    <property type="evidence" value="ECO:0007669"/>
    <property type="project" value="InterPro"/>
</dbReference>
<dbReference type="EMBL" id="FRFE01000016">
    <property type="protein sequence ID" value="SHO49965.1"/>
    <property type="molecule type" value="Genomic_DNA"/>
</dbReference>
<sequence>MKKKSIVVRNATLDDVPAILEVAKKAYPQWSELQRANERNYQMQISAFPEGQFVAVVDGNVVGYCSSLIVYLDDDSPWYAHGEITGFGSFSTHNYSGNTLYGSDIAVDPDYQRMGVSKKLYTARKSLFKRYNLKQMIAGGRIPGYKHYSGKMSAKAYVAKVLAGELQDKALNAHMKAGYEVHGVHFGYMDDEQSLGYSTHLVMPNPRHNPTKRALAGQPIKRTVRRARICAVQYEMRKIASWQELSEQVEYFVDTADLYDSHLVVFPELFIAQMLCTLDRTAPLPELVKELADFHDKYIELFTSLATSRQMMIVAGSVPVHQPDGSIRNVAHLFSAMGNVYTQDKLHLTPAEATYWGLSQGEGLKVFDTPLGRIAILICYDIEFPELSRMLVDAGVDLIVVPFATDERKAYQRVRYCAQARAVENTIYVVLAGNVGALPRSPAMTLNFGQAAILTPSDFAFPMNAVAAEGIINTQTVVISDIDLGALEVEREVANVRPLMDRRPDIYTIERQIPIQKIKVS</sequence>
<evidence type="ECO:0000256" key="1">
    <source>
        <dbReference type="ARBA" id="ARBA00010613"/>
    </source>
</evidence>
<dbReference type="InterPro" id="IPR001110">
    <property type="entry name" value="UPF0012_CS"/>
</dbReference>
<gene>
    <name evidence="4" type="ORF">SAMN02745220_03188</name>
</gene>
<reference evidence="4 5" key="1">
    <citation type="submission" date="2016-12" db="EMBL/GenBank/DDBJ databases">
        <authorList>
            <person name="Song W.-J."/>
            <person name="Kurnit D.M."/>
        </authorList>
    </citation>
    <scope>NUCLEOTIDE SEQUENCE [LARGE SCALE GENOMIC DNA]</scope>
    <source>
        <strain evidence="4 5">DSM 18488</strain>
    </source>
</reference>
<dbReference type="PROSITE" id="PS50263">
    <property type="entry name" value="CN_HYDROLASE"/>
    <property type="match status" value="1"/>
</dbReference>
<dbReference type="Pfam" id="PF00795">
    <property type="entry name" value="CN_hydrolase"/>
    <property type="match status" value="1"/>
</dbReference>
<dbReference type="PANTHER" id="PTHR23088:SF50">
    <property type="entry name" value="HYDROLASE YHCX"/>
    <property type="match status" value="1"/>
</dbReference>
<evidence type="ECO:0000313" key="4">
    <source>
        <dbReference type="EMBL" id="SHO49965.1"/>
    </source>
</evidence>
<dbReference type="PROSITE" id="PS51186">
    <property type="entry name" value="GNAT"/>
    <property type="match status" value="1"/>
</dbReference>
<evidence type="ECO:0000313" key="5">
    <source>
        <dbReference type="Proteomes" id="UP000184603"/>
    </source>
</evidence>
<keyword evidence="4" id="KW-0378">Hydrolase</keyword>
<dbReference type="Gene3D" id="3.60.110.10">
    <property type="entry name" value="Carbon-nitrogen hydrolase"/>
    <property type="match status" value="1"/>
</dbReference>
<dbReference type="PANTHER" id="PTHR23088">
    <property type="entry name" value="NITRILASE-RELATED"/>
    <property type="match status" value="1"/>
</dbReference>
<dbReference type="InterPro" id="IPR003010">
    <property type="entry name" value="C-N_Hydrolase"/>
</dbReference>
<feature type="domain" description="CN hydrolase" evidence="2">
    <location>
        <begin position="227"/>
        <end position="484"/>
    </location>
</feature>
<dbReference type="SUPFAM" id="SSF56317">
    <property type="entry name" value="Carbon-nitrogen hydrolase"/>
    <property type="match status" value="1"/>
</dbReference>
<dbReference type="SUPFAM" id="SSF55729">
    <property type="entry name" value="Acyl-CoA N-acyltransferases (Nat)"/>
    <property type="match status" value="1"/>
</dbReference>
<dbReference type="InterPro" id="IPR000182">
    <property type="entry name" value="GNAT_dom"/>
</dbReference>
<proteinExistence type="inferred from homology"/>
<feature type="domain" description="N-acetyltransferase" evidence="3">
    <location>
        <begin position="6"/>
        <end position="208"/>
    </location>
</feature>
<dbReference type="RefSeq" id="WP_073614661.1">
    <property type="nucleotide sequence ID" value="NZ_FRFE01000016.1"/>
</dbReference>
<dbReference type="Proteomes" id="UP000184603">
    <property type="component" value="Unassembled WGS sequence"/>
</dbReference>
<dbReference type="InterPro" id="IPR036526">
    <property type="entry name" value="C-N_Hydrolase_sf"/>
</dbReference>
<dbReference type="PROSITE" id="PS01227">
    <property type="entry name" value="UPF0012"/>
    <property type="match status" value="1"/>
</dbReference>
<name>A0A1M7YBF8_9BACT</name>
<dbReference type="Pfam" id="PF00583">
    <property type="entry name" value="Acetyltransf_1"/>
    <property type="match status" value="1"/>
</dbReference>
<dbReference type="OrthoDB" id="9811121at2"/>
<dbReference type="InterPro" id="IPR016181">
    <property type="entry name" value="Acyl_CoA_acyltransferase"/>
</dbReference>
<accession>A0A1M7YBF8</accession>
<organism evidence="4 5">
    <name type="scientific">Desulfopila aestuarii DSM 18488</name>
    <dbReference type="NCBI Taxonomy" id="1121416"/>
    <lineage>
        <taxon>Bacteria</taxon>
        <taxon>Pseudomonadati</taxon>
        <taxon>Thermodesulfobacteriota</taxon>
        <taxon>Desulfobulbia</taxon>
        <taxon>Desulfobulbales</taxon>
        <taxon>Desulfocapsaceae</taxon>
        <taxon>Desulfopila</taxon>
    </lineage>
</organism>
<evidence type="ECO:0000259" key="2">
    <source>
        <dbReference type="PROSITE" id="PS50263"/>
    </source>
</evidence>
<dbReference type="AlphaFoldDB" id="A0A1M7YBF8"/>
<comment type="similarity">
    <text evidence="1">Belongs to the carbon-nitrogen hydrolase superfamily. NIT1/NIT2 family.</text>
</comment>
<dbReference type="CDD" id="cd07574">
    <property type="entry name" value="nitrilase_Rim1_like"/>
    <property type="match status" value="1"/>
</dbReference>
<dbReference type="STRING" id="1121416.SAMN02745220_03188"/>